<evidence type="ECO:0000313" key="12">
    <source>
        <dbReference type="EMBL" id="KAJ8658642.1"/>
    </source>
</evidence>
<keyword evidence="13" id="KW-1185">Reference proteome</keyword>
<dbReference type="InterPro" id="IPR007855">
    <property type="entry name" value="RDRP"/>
</dbReference>
<protein>
    <recommendedName>
        <fullName evidence="8">RNA-dependent RNA polymerase</fullName>
        <ecNumber evidence="8">2.7.7.48</ecNumber>
    </recommendedName>
</protein>
<name>A0AAD7Y1I8_9FUNG</name>
<dbReference type="AlphaFoldDB" id="A0AAD7Y1I8"/>
<dbReference type="PANTHER" id="PTHR23079:SF55">
    <property type="entry name" value="RNA-DIRECTED RNA POLYMERASE"/>
    <property type="match status" value="1"/>
</dbReference>
<evidence type="ECO:0000256" key="6">
    <source>
        <dbReference type="ARBA" id="ARBA00023158"/>
    </source>
</evidence>
<feature type="compositionally biased region" description="Acidic residues" evidence="9">
    <location>
        <begin position="285"/>
        <end position="300"/>
    </location>
</feature>
<dbReference type="EMBL" id="JARTCD010000023">
    <property type="protein sequence ID" value="KAJ8658642.1"/>
    <property type="molecule type" value="Genomic_DNA"/>
</dbReference>
<dbReference type="RefSeq" id="XP_058343555.1">
    <property type="nucleotide sequence ID" value="XM_058485720.1"/>
</dbReference>
<dbReference type="GO" id="GO:0031380">
    <property type="term" value="C:nuclear RNA-directed RNA polymerase complex"/>
    <property type="evidence" value="ECO:0007669"/>
    <property type="project" value="TreeGrafter"/>
</dbReference>
<comment type="catalytic activity">
    <reaction evidence="7 8">
        <text>RNA(n) + a ribonucleoside 5'-triphosphate = RNA(n+1) + diphosphate</text>
        <dbReference type="Rhea" id="RHEA:21248"/>
        <dbReference type="Rhea" id="RHEA-COMP:14527"/>
        <dbReference type="Rhea" id="RHEA-COMP:17342"/>
        <dbReference type="ChEBI" id="CHEBI:33019"/>
        <dbReference type="ChEBI" id="CHEBI:61557"/>
        <dbReference type="ChEBI" id="CHEBI:140395"/>
        <dbReference type="EC" id="2.7.7.48"/>
    </reaction>
</comment>
<dbReference type="PANTHER" id="PTHR23079">
    <property type="entry name" value="RNA-DEPENDENT RNA POLYMERASE"/>
    <property type="match status" value="1"/>
</dbReference>
<dbReference type="GO" id="GO:0003723">
    <property type="term" value="F:RNA binding"/>
    <property type="evidence" value="ECO:0007669"/>
    <property type="project" value="UniProtKB-KW"/>
</dbReference>
<gene>
    <name evidence="12" type="ORF">O0I10_005682</name>
</gene>
<evidence type="ECO:0000256" key="1">
    <source>
        <dbReference type="ARBA" id="ARBA00005762"/>
    </source>
</evidence>
<feature type="region of interest" description="Disordered" evidence="9">
    <location>
        <begin position="285"/>
        <end position="313"/>
    </location>
</feature>
<evidence type="ECO:0000256" key="8">
    <source>
        <dbReference type="RuleBase" id="RU363098"/>
    </source>
</evidence>
<dbReference type="Proteomes" id="UP001234581">
    <property type="component" value="Unassembled WGS sequence"/>
</dbReference>
<keyword evidence="5 8" id="KW-0694">RNA-binding</keyword>
<keyword evidence="4 8" id="KW-0548">Nucleotidyltransferase</keyword>
<feature type="domain" description="RDRP core" evidence="10">
    <location>
        <begin position="355"/>
        <end position="907"/>
    </location>
</feature>
<comment type="caution">
    <text evidence="12">The sequence shown here is derived from an EMBL/GenBank/DDBJ whole genome shotgun (WGS) entry which is preliminary data.</text>
</comment>
<dbReference type="InterPro" id="IPR058752">
    <property type="entry name" value="RDRP_C_head"/>
</dbReference>
<keyword evidence="6" id="KW-0943">RNA-mediated gene silencing</keyword>
<sequence length="1092" mass="125374">MLGVSGSKGPNNQPYSTRVPCESLTTGFMVNPTTMAAKWTTTKDVSFIINYRFRRITIIFSTYKAYKAEFTFQDLEVHSLHPEEFKGEKRAYFTLIAKHPPQYWKALHPLSKRIRYDDMPWIRATRIAMDKQTASHIKKASPTPLERQETVTQCLALGEWTTFRVCISLDGGGSSQSRKAFKSVLWHAISSRLVPRPSVRNRCDKKFTVLNAYNGTTTTTSATIPNNILENFDMYYTLESYFSYRILIPATIDETFYALYAKMTPIEASRALQYLTAMVDTGFLDDDNDDEGDDDDDDEGSPGGGSGKSGIDTRHIWKPTEALRDVVKNTNFANNALSREKSKHKDQVMIRKVLVTPTTLLFELPQNETDNRVLRYYKNHIDRFIRVQFIEEGQHRLQTSSRPNHTSTKVYQRISHALKYGIQIGNRHYEFLAYSSSQLREHGCWFFASTDTLNADMIRSWMGDFSGERIVAKYAARMGQCFSSTSPTVELKKHQIQKIKDITRNGYTFSDGAGRISTSLAKRIAIRMGKPKGAAYTSAFQFRMGGAKGTLTTCPDMKDDTLALRPSQEKFDSSHRMLEINRLSTRSIASLNRQIIVILSTLGVADHVFLDLLRELLQELNYLKSDPERCIATLRANSDEDGISRDMIALVKYGFLASGDPYIARLLHAYRLHRLKEVKKRAKIPVAKGAHLLGVMDETCTLKENEVFCHLSGSSDPITGKCLVFRLPALHPGDARILKAVKCSNLKHLRNVIVFSSKGERDVPSMLAGGDLDGDTYSIIWDKRLYPSKKMRNREPMDVTPLKPKEVDKVEITHIRKFLVEYIENDNLGLIANAHLALADAFPLGVSDPICMELAQLHSHAVDYPKTGRKATLDGSLRPLAYPDFMEKNDKPSYESQKILGQLYRNIDSGEFQHYRDKLRVKDTEYDTRLRYPGMEKYFDFARQMKWKYDSELKSLMNQYGVPTEAEFMTGCIIRYNHHERKEYELRSMVRKEMIQLKERWRRDAFTTLQKKAGKKARFRTKDIERDYARAAAFYYVTYRKDEQEKAASRHGGQRKNHTLLLSFAWLAQDLLCDIIRRYPYGEQEEQEQPIR</sequence>
<dbReference type="Pfam" id="PF05183">
    <property type="entry name" value="RdRP"/>
    <property type="match status" value="1"/>
</dbReference>
<proteinExistence type="inferred from homology"/>
<reference evidence="12 13" key="1">
    <citation type="submission" date="2023-03" db="EMBL/GenBank/DDBJ databases">
        <title>Genome sequence of Lichtheimia ornata CBS 291.66.</title>
        <authorList>
            <person name="Mohabir J.T."/>
            <person name="Shea T.P."/>
            <person name="Kurbessoian T."/>
            <person name="Berby B."/>
            <person name="Fontaine J."/>
            <person name="Livny J."/>
            <person name="Gnirke A."/>
            <person name="Stajich J.E."/>
            <person name="Cuomo C.A."/>
        </authorList>
    </citation>
    <scope>NUCLEOTIDE SEQUENCE [LARGE SCALE GENOMIC DNA]</scope>
    <source>
        <strain evidence="12">CBS 291.66</strain>
    </source>
</reference>
<evidence type="ECO:0000256" key="3">
    <source>
        <dbReference type="ARBA" id="ARBA00022679"/>
    </source>
</evidence>
<dbReference type="EC" id="2.7.7.48" evidence="8"/>
<evidence type="ECO:0000259" key="11">
    <source>
        <dbReference type="Pfam" id="PF26253"/>
    </source>
</evidence>
<evidence type="ECO:0000256" key="7">
    <source>
        <dbReference type="ARBA" id="ARBA00048744"/>
    </source>
</evidence>
<dbReference type="GO" id="GO:0030422">
    <property type="term" value="P:siRNA processing"/>
    <property type="evidence" value="ECO:0007669"/>
    <property type="project" value="TreeGrafter"/>
</dbReference>
<evidence type="ECO:0000256" key="4">
    <source>
        <dbReference type="ARBA" id="ARBA00022695"/>
    </source>
</evidence>
<evidence type="ECO:0000259" key="10">
    <source>
        <dbReference type="Pfam" id="PF05183"/>
    </source>
</evidence>
<dbReference type="Pfam" id="PF26253">
    <property type="entry name" value="RdRP_head"/>
    <property type="match status" value="1"/>
</dbReference>
<accession>A0AAD7Y1I8</accession>
<keyword evidence="3 8" id="KW-0808">Transferase</keyword>
<evidence type="ECO:0000256" key="5">
    <source>
        <dbReference type="ARBA" id="ARBA00022884"/>
    </source>
</evidence>
<evidence type="ECO:0000256" key="9">
    <source>
        <dbReference type="SAM" id="MobiDB-lite"/>
    </source>
</evidence>
<evidence type="ECO:0000313" key="13">
    <source>
        <dbReference type="Proteomes" id="UP001234581"/>
    </source>
</evidence>
<feature type="domain" description="RDRP C-terminal head" evidence="11">
    <location>
        <begin position="926"/>
        <end position="1080"/>
    </location>
</feature>
<dbReference type="InterPro" id="IPR057596">
    <property type="entry name" value="RDRP_core"/>
</dbReference>
<dbReference type="GeneID" id="83213094"/>
<evidence type="ECO:0000256" key="2">
    <source>
        <dbReference type="ARBA" id="ARBA00022484"/>
    </source>
</evidence>
<organism evidence="12 13">
    <name type="scientific">Lichtheimia ornata</name>
    <dbReference type="NCBI Taxonomy" id="688661"/>
    <lineage>
        <taxon>Eukaryota</taxon>
        <taxon>Fungi</taxon>
        <taxon>Fungi incertae sedis</taxon>
        <taxon>Mucoromycota</taxon>
        <taxon>Mucoromycotina</taxon>
        <taxon>Mucoromycetes</taxon>
        <taxon>Mucorales</taxon>
        <taxon>Lichtheimiaceae</taxon>
        <taxon>Lichtheimia</taxon>
    </lineage>
</organism>
<dbReference type="GO" id="GO:0003968">
    <property type="term" value="F:RNA-directed RNA polymerase activity"/>
    <property type="evidence" value="ECO:0007669"/>
    <property type="project" value="UniProtKB-KW"/>
</dbReference>
<keyword evidence="2 8" id="KW-0696">RNA-directed RNA polymerase</keyword>
<comment type="similarity">
    <text evidence="1 8">Belongs to the RdRP family.</text>
</comment>